<evidence type="ECO:0000313" key="3">
    <source>
        <dbReference type="Proteomes" id="UP001278766"/>
    </source>
</evidence>
<name>A0AAE0HDV3_9PEZI</name>
<dbReference type="Proteomes" id="UP001278766">
    <property type="component" value="Unassembled WGS sequence"/>
</dbReference>
<dbReference type="GO" id="GO:0031047">
    <property type="term" value="P:regulatory ncRNA-mediated gene silencing"/>
    <property type="evidence" value="ECO:0007669"/>
    <property type="project" value="InterPro"/>
</dbReference>
<comment type="caution">
    <text evidence="2">The sequence shown here is derived from an EMBL/GenBank/DDBJ whole genome shotgun (WGS) entry which is preliminary data.</text>
</comment>
<reference evidence="2" key="2">
    <citation type="submission" date="2023-06" db="EMBL/GenBank/DDBJ databases">
        <authorList>
            <consortium name="Lawrence Berkeley National Laboratory"/>
            <person name="Haridas S."/>
            <person name="Hensen N."/>
            <person name="Bonometti L."/>
            <person name="Westerberg I."/>
            <person name="Brannstrom I.O."/>
            <person name="Guillou S."/>
            <person name="Cros-Aarteil S."/>
            <person name="Calhoun S."/>
            <person name="Kuo A."/>
            <person name="Mondo S."/>
            <person name="Pangilinan J."/>
            <person name="Riley R."/>
            <person name="Labutti K."/>
            <person name="Andreopoulos B."/>
            <person name="Lipzen A."/>
            <person name="Chen C."/>
            <person name="Yanf M."/>
            <person name="Daum C."/>
            <person name="Ng V."/>
            <person name="Clum A."/>
            <person name="Steindorff A."/>
            <person name="Ohm R."/>
            <person name="Martin F."/>
            <person name="Silar P."/>
            <person name="Natvig D."/>
            <person name="Lalanne C."/>
            <person name="Gautier V."/>
            <person name="Ament-Velasquez S.L."/>
            <person name="Kruys A."/>
            <person name="Hutchinson M.I."/>
            <person name="Powell A.J."/>
            <person name="Barry K."/>
            <person name="Miller A.N."/>
            <person name="Grigoriev I.V."/>
            <person name="Debuchy R."/>
            <person name="Gladieux P."/>
            <person name="Thoren M.H."/>
            <person name="Johannesson H."/>
        </authorList>
    </citation>
    <scope>NUCLEOTIDE SEQUENCE</scope>
    <source>
        <strain evidence="2">CBS 168.71</strain>
    </source>
</reference>
<dbReference type="GeneID" id="87835964"/>
<feature type="compositionally biased region" description="Basic and acidic residues" evidence="1">
    <location>
        <begin position="447"/>
        <end position="458"/>
    </location>
</feature>
<dbReference type="AlphaFoldDB" id="A0AAE0HDV3"/>
<protein>
    <submittedName>
        <fullName evidence="2">Argonaute complex, subunit Arb1</fullName>
    </submittedName>
</protein>
<accession>A0AAE0HDV3</accession>
<dbReference type="GO" id="GO:0033167">
    <property type="term" value="C:ARC complex"/>
    <property type="evidence" value="ECO:0007669"/>
    <property type="project" value="InterPro"/>
</dbReference>
<dbReference type="InterPro" id="IPR018606">
    <property type="entry name" value="Arb1"/>
</dbReference>
<reference evidence="2" key="1">
    <citation type="journal article" date="2023" name="Mol. Phylogenet. Evol.">
        <title>Genome-scale phylogeny and comparative genomics of the fungal order Sordariales.</title>
        <authorList>
            <person name="Hensen N."/>
            <person name="Bonometti L."/>
            <person name="Westerberg I."/>
            <person name="Brannstrom I.O."/>
            <person name="Guillou S."/>
            <person name="Cros-Aarteil S."/>
            <person name="Calhoun S."/>
            <person name="Haridas S."/>
            <person name="Kuo A."/>
            <person name="Mondo S."/>
            <person name="Pangilinan J."/>
            <person name="Riley R."/>
            <person name="LaButti K."/>
            <person name="Andreopoulos B."/>
            <person name="Lipzen A."/>
            <person name="Chen C."/>
            <person name="Yan M."/>
            <person name="Daum C."/>
            <person name="Ng V."/>
            <person name="Clum A."/>
            <person name="Steindorff A."/>
            <person name="Ohm R.A."/>
            <person name="Martin F."/>
            <person name="Silar P."/>
            <person name="Natvig D.O."/>
            <person name="Lalanne C."/>
            <person name="Gautier V."/>
            <person name="Ament-Velasquez S.L."/>
            <person name="Kruys A."/>
            <person name="Hutchinson M.I."/>
            <person name="Powell A.J."/>
            <person name="Barry K."/>
            <person name="Miller A.N."/>
            <person name="Grigoriev I.V."/>
            <person name="Debuchy R."/>
            <person name="Gladieux P."/>
            <person name="Hiltunen Thoren M."/>
            <person name="Johannesson H."/>
        </authorList>
    </citation>
    <scope>NUCLEOTIDE SEQUENCE</scope>
    <source>
        <strain evidence="2">CBS 168.71</strain>
    </source>
</reference>
<feature type="compositionally biased region" description="Basic and acidic residues" evidence="1">
    <location>
        <begin position="14"/>
        <end position="42"/>
    </location>
</feature>
<sequence length="476" mass="53529">MSSTLDSSSTPMEDTQKDTPVDSGESRIADTENVKVQDAKPKEAKKKSKKRSTAAKKRGTGFEEFYCDPPMTPAEHSEEKDIIYPPHRPFVDRIEECVQRFRARRRMSPEREVLFSRYLVLGGIDATIRQFQGTRNIGDDVLADSSKSAVREMTADDVIQRGADGNRSVRFYNPNYPDHWDVDFTGVAAGFVSEHLPQLVGAKTDQFLMGVDVVLNFLKYVDRHDVCPEYRDDVRRAQKVCMKALEELPATTNLLRWLPGHFNTALTVLYIKPEDDDSSNFSVSLDQPLPDIKFARASLAATLSCLMGPDRFPTNAEWFVTDKDELTFEVLEIDLPNNATRAKYKTLNQHLVNYPDIHPCGTITARAVVIRNGWDTTGATIPPDTGKKCQFVLEEGALRLLTVDMKLTMGVCTLNVGLKFIHYIKGILPSFYLFLPQELMFQYKEPVPNDRPSRSVHDPEDDGDVVAGNPAGDLDD</sequence>
<feature type="region of interest" description="Disordered" evidence="1">
    <location>
        <begin position="1"/>
        <end position="78"/>
    </location>
</feature>
<dbReference type="RefSeq" id="XP_062657978.1">
    <property type="nucleotide sequence ID" value="XM_062799016.1"/>
</dbReference>
<organism evidence="2 3">
    <name type="scientific">Chaetomium fimeti</name>
    <dbReference type="NCBI Taxonomy" id="1854472"/>
    <lineage>
        <taxon>Eukaryota</taxon>
        <taxon>Fungi</taxon>
        <taxon>Dikarya</taxon>
        <taxon>Ascomycota</taxon>
        <taxon>Pezizomycotina</taxon>
        <taxon>Sordariomycetes</taxon>
        <taxon>Sordariomycetidae</taxon>
        <taxon>Sordariales</taxon>
        <taxon>Chaetomiaceae</taxon>
        <taxon>Chaetomium</taxon>
    </lineage>
</organism>
<feature type="region of interest" description="Disordered" evidence="1">
    <location>
        <begin position="446"/>
        <end position="476"/>
    </location>
</feature>
<keyword evidence="3" id="KW-1185">Reference proteome</keyword>
<feature type="compositionally biased region" description="Polar residues" evidence="1">
    <location>
        <begin position="1"/>
        <end position="13"/>
    </location>
</feature>
<proteinExistence type="predicted"/>
<dbReference type="EMBL" id="JAUEPN010000005">
    <property type="protein sequence ID" value="KAK3294464.1"/>
    <property type="molecule type" value="Genomic_DNA"/>
</dbReference>
<feature type="compositionally biased region" description="Basic residues" evidence="1">
    <location>
        <begin position="43"/>
        <end position="59"/>
    </location>
</feature>
<dbReference type="Pfam" id="PF09692">
    <property type="entry name" value="Arb1"/>
    <property type="match status" value="1"/>
</dbReference>
<evidence type="ECO:0000313" key="2">
    <source>
        <dbReference type="EMBL" id="KAK3294464.1"/>
    </source>
</evidence>
<evidence type="ECO:0000256" key="1">
    <source>
        <dbReference type="SAM" id="MobiDB-lite"/>
    </source>
</evidence>
<gene>
    <name evidence="2" type="ORF">B0H64DRAFT_188433</name>
</gene>